<proteinExistence type="predicted"/>
<dbReference type="EMBL" id="SRMA01024316">
    <property type="protein sequence ID" value="TRZ00641.1"/>
    <property type="molecule type" value="Genomic_DNA"/>
</dbReference>
<reference evidence="1 2" key="1">
    <citation type="journal article" date="2019" name="Sci. Data">
        <title>Hybrid genome assembly and annotation of Danionella translucida.</title>
        <authorList>
            <person name="Kadobianskyi M."/>
            <person name="Schulze L."/>
            <person name="Schuelke M."/>
            <person name="Judkewitz B."/>
        </authorList>
    </citation>
    <scope>NUCLEOTIDE SEQUENCE [LARGE SCALE GENOMIC DNA]</scope>
    <source>
        <strain evidence="1 2">Bolton</strain>
    </source>
</reference>
<evidence type="ECO:0000313" key="2">
    <source>
        <dbReference type="Proteomes" id="UP000316079"/>
    </source>
</evidence>
<feature type="non-terminal residue" evidence="1">
    <location>
        <position position="1"/>
    </location>
</feature>
<evidence type="ECO:0000313" key="1">
    <source>
        <dbReference type="EMBL" id="TRZ00641.1"/>
    </source>
</evidence>
<accession>A0A553REM0</accession>
<sequence length="88" mass="10516">VGQSVRWLRWWRGDEIPECWKWEERRRKKSLLHVHPQREELGTQSPDVCRTVFLPTWSDSIDRLVEQSGHPPVTCMVYLQTFGGGQYY</sequence>
<dbReference type="OrthoDB" id="5984265at2759"/>
<organism evidence="1 2">
    <name type="scientific">Danionella cerebrum</name>
    <dbReference type="NCBI Taxonomy" id="2873325"/>
    <lineage>
        <taxon>Eukaryota</taxon>
        <taxon>Metazoa</taxon>
        <taxon>Chordata</taxon>
        <taxon>Craniata</taxon>
        <taxon>Vertebrata</taxon>
        <taxon>Euteleostomi</taxon>
        <taxon>Actinopterygii</taxon>
        <taxon>Neopterygii</taxon>
        <taxon>Teleostei</taxon>
        <taxon>Ostariophysi</taxon>
        <taxon>Cypriniformes</taxon>
        <taxon>Danionidae</taxon>
        <taxon>Danioninae</taxon>
        <taxon>Danionella</taxon>
    </lineage>
</organism>
<comment type="caution">
    <text evidence="1">The sequence shown here is derived from an EMBL/GenBank/DDBJ whole genome shotgun (WGS) entry which is preliminary data.</text>
</comment>
<name>A0A553REM0_9TELE</name>
<gene>
    <name evidence="1" type="ORF">DNTS_027222</name>
</gene>
<keyword evidence="2" id="KW-1185">Reference proteome</keyword>
<dbReference type="Proteomes" id="UP000316079">
    <property type="component" value="Unassembled WGS sequence"/>
</dbReference>
<protein>
    <submittedName>
        <fullName evidence="1">Uncharacterized protein</fullName>
    </submittedName>
</protein>
<dbReference type="AlphaFoldDB" id="A0A553REM0"/>